<dbReference type="InterPro" id="IPR019775">
    <property type="entry name" value="WD40_repeat_CS"/>
</dbReference>
<keyword evidence="6 12" id="KW-0547">Nucleotide-binding</keyword>
<evidence type="ECO:0000256" key="6">
    <source>
        <dbReference type="ARBA" id="ARBA00022741"/>
    </source>
</evidence>
<protein>
    <recommendedName>
        <fullName evidence="15">Kinesin motor domain-containing protein</fullName>
    </recommendedName>
</protein>
<evidence type="ECO:0000256" key="7">
    <source>
        <dbReference type="ARBA" id="ARBA00022840"/>
    </source>
</evidence>
<comment type="similarity">
    <text evidence="12">Belongs to the TRAFAC class myosin-kinesin ATPase superfamily. Kinesin family.</text>
</comment>
<dbReference type="Pfam" id="PF00400">
    <property type="entry name" value="WD40"/>
    <property type="match status" value="1"/>
</dbReference>
<dbReference type="GO" id="GO:0005524">
    <property type="term" value="F:ATP binding"/>
    <property type="evidence" value="ECO:0007669"/>
    <property type="project" value="UniProtKB-UniRule"/>
</dbReference>
<dbReference type="STRING" id="2018661.A0A2A2LMQ3"/>
<sequence>MATPRDPSSASVQVALRIRPQIDRERAEGSRVCTSVTPGEPQISLGTDRAFTFDFVFDQPTPQRLVYENCAEKLVNGLFEGFNATVLAYGQTGSGKTFTMGTAIDAESAAMACVQNDDDENKENETQGNTIGVIPRAIAHLFKRTTELRREAAEAGRLEPSFDVAVQFIELYNEEIIDLLADDRSSSLNVKIQEDSRGEIYLHGAASKTVTDLHSTLEMLKNGALNRTVASTKMNEQSSRSHAIFSIFIKQQRVATLDSADSHAGEVEMEVLSAKFHFVDLAGSERLKRTGATGDRAKEGISINCGLLALGNVISALGGAAGKVSHVPRTLMIACVSPSDCDFVETLNTLKYANRAKNIKNKVVANQDKSSKVVAELRGRIAALEAELLEYKQGKRMIGEDGLEVVNDMCSENLYLNNEINQLRFRVKALQETNEILRNRNVDLMAKAASGQLGYDRPIIVKGNNTPDTINGNEFKEGESPEEDAVQTAVRGYLHEMEHLRSALYESQATNDQLRKERDRWRHQASSAGIYSGSILPINEPSFGVSQSQIIEEAKREIEQIRKQIANSATSDYASTGEGEDDDRTSNDADELEDEEDENNEAYAGEKECVALKNNLADVQSEINIKEKLIFELEKSERRLAEVRMTYEKKLAELSLRIQQTEAERDRILAENATKGKGGGVNVDKAAEEKAKGIRAEYEKRLSEMRAEFKKLQSVEREHKRMQERQEKERMELMKYKGELTELKKVKVDLMKKINEEMKKAQQQQMANSKKIMSLDKEARKRENLIRNLQNKDRQREDFMKRKVEELEQLRRQQREQNRAARSQNQLSARSGPINSRTLRNRPTPMFNPRHAKIKWTLIEKKLSKLVVQKQTVGEMESELERLIGERARLTAEISKLEKNFIATDKDLERYEIGDELDSARDKLKYIEEQMTETQKAIAQIDNDNDEEESGLTGVDIEKPEALLQSCNSVEEARYLLQHLFNHCVEQATATAKAENSNKSYEARIQQLEQQASVSEQLLSTVIADRDIVNELDYLLEKRKPARSPSSNSLRSLTQSGDQDSEHLQSTPKARRRTATTDELLYPSETVSPRQSLIQPQISPIQASETKSNISDDDLSSARKEKKKMRQGRMLTSKGVGSGKVVVRTHTLDGHNKAVLSVASSENMLLSGSKDRTAKLWDLQNGVELGTLAVHPNNVNVVRFIPNSSLAFTVSMYQVRIFDLRTLECVRVLQSSGQVVEGSGPTVSSRENTFPILETAINAAEVDPNGRFLFTSFAGDARIWNLEKMASYGRLTGATHSPKSEVSCLASSIGPNGKPIVFTGSRDHYVKMYEITAGGEGLHEPTVEFHPPHYDNVTCVLPYKNKLFTASKDTNIMKFSLLDYKRDHLDVKAHNAYIQAMGIFEDEKDPRLISACREGTVKFYDINRPQSLLVVDEIQNAHSDSINSLAATKTNMFTASSDQTIGVWRRV</sequence>
<comment type="caution">
    <text evidence="12">Lacks conserved residue(s) required for the propagation of feature annotation.</text>
</comment>
<feature type="coiled-coil region" evidence="13">
    <location>
        <begin position="420"/>
        <end position="447"/>
    </location>
</feature>
<dbReference type="InterPro" id="IPR015943">
    <property type="entry name" value="WD40/YVTN_repeat-like_dom_sf"/>
</dbReference>
<dbReference type="GO" id="GO:0007052">
    <property type="term" value="P:mitotic spindle organization"/>
    <property type="evidence" value="ECO:0007669"/>
    <property type="project" value="TreeGrafter"/>
</dbReference>
<keyword evidence="3 11" id="KW-0853">WD repeat</keyword>
<proteinExistence type="inferred from homology"/>
<dbReference type="GO" id="GO:0051231">
    <property type="term" value="P:spindle elongation"/>
    <property type="evidence" value="ECO:0007669"/>
    <property type="project" value="TreeGrafter"/>
</dbReference>
<dbReference type="PANTHER" id="PTHR47969">
    <property type="entry name" value="CHROMOSOME-ASSOCIATED KINESIN KIF4A-RELATED"/>
    <property type="match status" value="1"/>
</dbReference>
<dbReference type="SMART" id="SM00129">
    <property type="entry name" value="KISc"/>
    <property type="match status" value="1"/>
</dbReference>
<feature type="domain" description="Kinesin motor" evidence="15">
    <location>
        <begin position="329"/>
        <end position="359"/>
    </location>
</feature>
<dbReference type="InterPro" id="IPR001680">
    <property type="entry name" value="WD40_rpt"/>
</dbReference>
<dbReference type="InterPro" id="IPR036961">
    <property type="entry name" value="Kinesin_motor_dom_sf"/>
</dbReference>
<gene>
    <name evidence="16" type="ORF">WR25_07187</name>
</gene>
<evidence type="ECO:0000256" key="12">
    <source>
        <dbReference type="PROSITE-ProRule" id="PRU00283"/>
    </source>
</evidence>
<keyword evidence="5" id="KW-0677">Repeat</keyword>
<dbReference type="Pfam" id="PF23203">
    <property type="entry name" value="KIF21A"/>
    <property type="match status" value="1"/>
</dbReference>
<dbReference type="SMART" id="SM00320">
    <property type="entry name" value="WD40"/>
    <property type="match status" value="7"/>
</dbReference>
<dbReference type="InterPro" id="IPR036322">
    <property type="entry name" value="WD40_repeat_dom_sf"/>
</dbReference>
<keyword evidence="17" id="KW-1185">Reference proteome</keyword>
<feature type="binding site" evidence="12">
    <location>
        <begin position="90"/>
        <end position="97"/>
    </location>
    <ligand>
        <name>ATP</name>
        <dbReference type="ChEBI" id="CHEBI:30616"/>
    </ligand>
</feature>
<dbReference type="SUPFAM" id="SSF52540">
    <property type="entry name" value="P-loop containing nucleoside triphosphate hydrolases"/>
    <property type="match status" value="1"/>
</dbReference>
<feature type="compositionally biased region" description="Acidic residues" evidence="14">
    <location>
        <begin position="578"/>
        <end position="600"/>
    </location>
</feature>
<dbReference type="GO" id="GO:0007018">
    <property type="term" value="P:microtubule-based movement"/>
    <property type="evidence" value="ECO:0007669"/>
    <property type="project" value="InterPro"/>
</dbReference>
<dbReference type="EMBL" id="LIAE01006565">
    <property type="protein sequence ID" value="PAV87513.1"/>
    <property type="molecule type" value="Genomic_DNA"/>
</dbReference>
<evidence type="ECO:0000256" key="1">
    <source>
        <dbReference type="ARBA" id="ARBA00004245"/>
    </source>
</evidence>
<keyword evidence="7 12" id="KW-0067">ATP-binding</keyword>
<evidence type="ECO:0000256" key="9">
    <source>
        <dbReference type="ARBA" id="ARBA00023175"/>
    </source>
</evidence>
<organism evidence="16 17">
    <name type="scientific">Diploscapter pachys</name>
    <dbReference type="NCBI Taxonomy" id="2018661"/>
    <lineage>
        <taxon>Eukaryota</taxon>
        <taxon>Metazoa</taxon>
        <taxon>Ecdysozoa</taxon>
        <taxon>Nematoda</taxon>
        <taxon>Chromadorea</taxon>
        <taxon>Rhabditida</taxon>
        <taxon>Rhabditina</taxon>
        <taxon>Rhabditomorpha</taxon>
        <taxon>Rhabditoidea</taxon>
        <taxon>Rhabditidae</taxon>
        <taxon>Diploscapter</taxon>
    </lineage>
</organism>
<dbReference type="Pfam" id="PF25764">
    <property type="entry name" value="KIF21A_4th"/>
    <property type="match status" value="1"/>
</dbReference>
<feature type="region of interest" description="Disordered" evidence="14">
    <location>
        <begin position="1039"/>
        <end position="1129"/>
    </location>
</feature>
<dbReference type="InterPro" id="IPR001752">
    <property type="entry name" value="Kinesin_motor_dom"/>
</dbReference>
<evidence type="ECO:0000256" key="2">
    <source>
        <dbReference type="ARBA" id="ARBA00022490"/>
    </source>
</evidence>
<dbReference type="GO" id="GO:0003777">
    <property type="term" value="F:microtubule motor activity"/>
    <property type="evidence" value="ECO:0007669"/>
    <property type="project" value="InterPro"/>
</dbReference>
<feature type="region of interest" description="Disordered" evidence="14">
    <location>
        <begin position="811"/>
        <end position="848"/>
    </location>
</feature>
<keyword evidence="8 13" id="KW-0175">Coiled coil</keyword>
<feature type="compositionally biased region" description="Polar residues" evidence="14">
    <location>
        <begin position="827"/>
        <end position="838"/>
    </location>
</feature>
<dbReference type="InterPro" id="IPR027417">
    <property type="entry name" value="P-loop_NTPase"/>
</dbReference>
<keyword evidence="9 12" id="KW-0505">Motor protein</keyword>
<feature type="compositionally biased region" description="Polar residues" evidence="14">
    <location>
        <begin position="1044"/>
        <end position="1068"/>
    </location>
</feature>
<comment type="caution">
    <text evidence="16">The sequence shown here is derived from an EMBL/GenBank/DDBJ whole genome shotgun (WGS) entry which is preliminary data.</text>
</comment>
<dbReference type="PROSITE" id="PS00678">
    <property type="entry name" value="WD_REPEATS_1"/>
    <property type="match status" value="1"/>
</dbReference>
<reference evidence="16 17" key="1">
    <citation type="journal article" date="2017" name="Curr. Biol.">
        <title>Genome architecture and evolution of a unichromosomal asexual nematode.</title>
        <authorList>
            <person name="Fradin H."/>
            <person name="Zegar C."/>
            <person name="Gutwein M."/>
            <person name="Lucas J."/>
            <person name="Kovtun M."/>
            <person name="Corcoran D."/>
            <person name="Baugh L.R."/>
            <person name="Kiontke K."/>
            <person name="Gunsalus K."/>
            <person name="Fitch D.H."/>
            <person name="Piano F."/>
        </authorList>
    </citation>
    <scope>NUCLEOTIDE SEQUENCE [LARGE SCALE GENOMIC DNA]</scope>
    <source>
        <strain evidence="16">PF1309</strain>
    </source>
</reference>
<dbReference type="InterPro" id="IPR056532">
    <property type="entry name" value="KIF21A/B_hel_2"/>
</dbReference>
<keyword evidence="10" id="KW-0206">Cytoskeleton</keyword>
<dbReference type="Proteomes" id="UP000218231">
    <property type="component" value="Unassembled WGS sequence"/>
</dbReference>
<dbReference type="InterPro" id="IPR019821">
    <property type="entry name" value="Kinesin_motor_CS"/>
</dbReference>
<keyword evidence="2" id="KW-0963">Cytoplasm</keyword>
<keyword evidence="4" id="KW-0493">Microtubule</keyword>
<feature type="region of interest" description="Disordered" evidence="14">
    <location>
        <begin position="566"/>
        <end position="603"/>
    </location>
</feature>
<evidence type="ECO:0000256" key="11">
    <source>
        <dbReference type="PROSITE-ProRule" id="PRU00221"/>
    </source>
</evidence>
<evidence type="ECO:0000256" key="13">
    <source>
        <dbReference type="SAM" id="Coils"/>
    </source>
</evidence>
<dbReference type="Gene3D" id="2.130.10.10">
    <property type="entry name" value="YVTN repeat-like/Quinoprotein amine dehydrogenase"/>
    <property type="match status" value="2"/>
</dbReference>
<evidence type="ECO:0000256" key="8">
    <source>
        <dbReference type="ARBA" id="ARBA00023054"/>
    </source>
</evidence>
<dbReference type="PROSITE" id="PS00411">
    <property type="entry name" value="KINESIN_MOTOR_1"/>
    <property type="match status" value="1"/>
</dbReference>
<evidence type="ECO:0000313" key="17">
    <source>
        <dbReference type="Proteomes" id="UP000218231"/>
    </source>
</evidence>
<evidence type="ECO:0000256" key="4">
    <source>
        <dbReference type="ARBA" id="ARBA00022701"/>
    </source>
</evidence>
<dbReference type="Pfam" id="PF00225">
    <property type="entry name" value="Kinesin"/>
    <property type="match status" value="1"/>
</dbReference>
<dbReference type="InterPro" id="IPR027640">
    <property type="entry name" value="Kinesin-like_fam"/>
</dbReference>
<evidence type="ECO:0000313" key="16">
    <source>
        <dbReference type="EMBL" id="PAV87513.1"/>
    </source>
</evidence>
<feature type="repeat" description="WD" evidence="11">
    <location>
        <begin position="1148"/>
        <end position="1187"/>
    </location>
</feature>
<evidence type="ECO:0000256" key="3">
    <source>
        <dbReference type="ARBA" id="ARBA00022574"/>
    </source>
</evidence>
<name>A0A2A2LMQ3_9BILA</name>
<dbReference type="FunFam" id="3.40.850.10:FF:000011">
    <property type="entry name" value="Kinesin family member 21A"/>
    <property type="match status" value="1"/>
</dbReference>
<dbReference type="PRINTS" id="PR00380">
    <property type="entry name" value="KINESINHEAVY"/>
</dbReference>
<feature type="repeat" description="WD" evidence="11">
    <location>
        <begin position="1435"/>
        <end position="1467"/>
    </location>
</feature>
<feature type="coiled-coil region" evidence="13">
    <location>
        <begin position="873"/>
        <end position="937"/>
    </location>
</feature>
<evidence type="ECO:0000256" key="5">
    <source>
        <dbReference type="ARBA" id="ARBA00022737"/>
    </source>
</evidence>
<dbReference type="PANTHER" id="PTHR47969:SF28">
    <property type="entry name" value="KINESIN-LIKE PROTEIN KIF21B"/>
    <property type="match status" value="1"/>
</dbReference>
<dbReference type="Gene3D" id="3.40.850.10">
    <property type="entry name" value="Kinesin motor domain"/>
    <property type="match status" value="1"/>
</dbReference>
<feature type="coiled-coil region" evidence="13">
    <location>
        <begin position="991"/>
        <end position="1018"/>
    </location>
</feature>
<dbReference type="GO" id="GO:0005875">
    <property type="term" value="C:microtubule associated complex"/>
    <property type="evidence" value="ECO:0007669"/>
    <property type="project" value="TreeGrafter"/>
</dbReference>
<dbReference type="GO" id="GO:0005874">
    <property type="term" value="C:microtubule"/>
    <property type="evidence" value="ECO:0007669"/>
    <property type="project" value="UniProtKB-KW"/>
</dbReference>
<accession>A0A2A2LMQ3</accession>
<dbReference type="PROSITE" id="PS50082">
    <property type="entry name" value="WD_REPEATS_2"/>
    <property type="match status" value="2"/>
</dbReference>
<dbReference type="CDD" id="cd00200">
    <property type="entry name" value="WD40"/>
    <property type="match status" value="1"/>
</dbReference>
<comment type="subcellular location">
    <subcellularLocation>
        <location evidence="1">Cytoplasm</location>
        <location evidence="1">Cytoskeleton</location>
    </subcellularLocation>
</comment>
<dbReference type="PROSITE" id="PS50294">
    <property type="entry name" value="WD_REPEATS_REGION"/>
    <property type="match status" value="2"/>
</dbReference>
<feature type="compositionally biased region" description="Low complexity" evidence="14">
    <location>
        <begin position="1088"/>
        <end position="1102"/>
    </location>
</feature>
<evidence type="ECO:0000259" key="15">
    <source>
        <dbReference type="PROSITE" id="PS50067"/>
    </source>
</evidence>
<evidence type="ECO:0000256" key="14">
    <source>
        <dbReference type="SAM" id="MobiDB-lite"/>
    </source>
</evidence>
<dbReference type="SUPFAM" id="SSF50978">
    <property type="entry name" value="WD40 repeat-like"/>
    <property type="match status" value="1"/>
</dbReference>
<evidence type="ECO:0000256" key="10">
    <source>
        <dbReference type="ARBA" id="ARBA00023212"/>
    </source>
</evidence>
<dbReference type="GO" id="GO:0008017">
    <property type="term" value="F:microtubule binding"/>
    <property type="evidence" value="ECO:0007669"/>
    <property type="project" value="InterPro"/>
</dbReference>
<dbReference type="OrthoDB" id="3176171at2759"/>
<dbReference type="PROSITE" id="PS50067">
    <property type="entry name" value="KINESIN_MOTOR_2"/>
    <property type="match status" value="2"/>
</dbReference>
<dbReference type="CDD" id="cd01372">
    <property type="entry name" value="KISc_KIF4"/>
    <property type="match status" value="1"/>
</dbReference>
<feature type="domain" description="Kinesin motor" evidence="15">
    <location>
        <begin position="11"/>
        <end position="328"/>
    </location>
</feature>